<dbReference type="Pfam" id="PF00501">
    <property type="entry name" value="AMP-binding"/>
    <property type="match status" value="1"/>
</dbReference>
<dbReference type="Gene3D" id="3.40.50.1820">
    <property type="entry name" value="alpha/beta hydrolase"/>
    <property type="match status" value="1"/>
</dbReference>
<dbReference type="InterPro" id="IPR045851">
    <property type="entry name" value="AMP-bd_C_sf"/>
</dbReference>
<dbReference type="SUPFAM" id="SSF47336">
    <property type="entry name" value="ACP-like"/>
    <property type="match status" value="1"/>
</dbReference>
<dbReference type="AlphaFoldDB" id="K5W2F0"/>
<protein>
    <recommendedName>
        <fullName evidence="4">Carrier domain-containing protein</fullName>
    </recommendedName>
</protein>
<sequence>MVTYADLYTDALRGSRRLLASGLKPGSDIVVASFADHERHIRLFWSCCFAGITICPLPPLHPDPSRRAAFLAHLQGLLHGPLVITDDVTVADGIKAAAPELRTMSWETLSAFDTAGDSNDPASTFYPRSGSSDDIVCLMLTSGSTGNSKAVPLRHSNILSAVRGKAKCHGTTSSSVFLNWIAFDHVACVTEVHIHAMVANASQYHVAPSAVIQRPRALIEWCSRYQITYSFSPNFLMAQLCRDVAASPYEPGALDLSTLVAFITGGEAVPVNTAIAFADLLESFGARRNVIRAGFGMSETAAGCVYNTRPVVRDENASAEKYLSLGRCALGITLRVVSPHTGDVCGPVEPGQLQMKGPTVFREYYNNVDATTGSFTADGWFITGDSAMVDSSGDLHLVGRDKDQININGVKHPSVDVEHFVEDSGIDGVMRSFVFVCPMRLADSDTDTYAVFYQHRIHVEDELSEIDVATIHEANRAIRKCCIVMCSQAPHVVLPLPRKSFSKTALGKVSRSALMTAYLAGQHTALEHRLLPLSNGSTTKVGPHDAVEEAVFEAVIDLTRVQRSDITRDSNLFALGMTSMHLVQLKNRLQCELRIEDIPIIAMLRHSELGELCDCLRELQANVGSQPEAQRYIPLVPLRPQGRKPPIFLFHPGFGEILVFVNLVHAMPKDYPLYALRARGFDPNEDVFESMEEMVGVYLAAVEARQPTGPYYLAGYSFGGVIAFEITKALEAKGERVAWLGIFDLPPIIRPRMYELTWPEMLLYLCMFIALVDPPNFEATRSQLYAAFPELSGLSTEPTNGEQILDWLLPRTDQKRLRELQMSTSELKTWMHVAHSLSVLGRTYELSPLIGDTEVTVFCAAPLPSMGTREEHMSERMMKWKDYCANLELVDVAGEHYTMLSEENVQSFVQVLCSAVDRASERNKAAPNLQKLDAEGVPTVDFSLAQTVRGERRN</sequence>
<dbReference type="InterPro" id="IPR020845">
    <property type="entry name" value="AMP-binding_CS"/>
</dbReference>
<organism evidence="5 6">
    <name type="scientific">Phanerochaete carnosa (strain HHB-10118-sp)</name>
    <name type="common">White-rot fungus</name>
    <name type="synonym">Peniophora carnosa</name>
    <dbReference type="NCBI Taxonomy" id="650164"/>
    <lineage>
        <taxon>Eukaryota</taxon>
        <taxon>Fungi</taxon>
        <taxon>Dikarya</taxon>
        <taxon>Basidiomycota</taxon>
        <taxon>Agaricomycotina</taxon>
        <taxon>Agaricomycetes</taxon>
        <taxon>Polyporales</taxon>
        <taxon>Phanerochaetaceae</taxon>
        <taxon>Phanerochaete</taxon>
    </lineage>
</organism>
<dbReference type="Pfam" id="PF00975">
    <property type="entry name" value="Thioesterase"/>
    <property type="match status" value="1"/>
</dbReference>
<evidence type="ECO:0000313" key="6">
    <source>
        <dbReference type="Proteomes" id="UP000008370"/>
    </source>
</evidence>
<dbReference type="InterPro" id="IPR020806">
    <property type="entry name" value="PKS_PP-bd"/>
</dbReference>
<dbReference type="SUPFAM" id="SSF53474">
    <property type="entry name" value="alpha/beta-Hydrolases"/>
    <property type="match status" value="1"/>
</dbReference>
<dbReference type="Gene3D" id="3.30.300.30">
    <property type="match status" value="1"/>
</dbReference>
<dbReference type="GO" id="GO:0031177">
    <property type="term" value="F:phosphopantetheine binding"/>
    <property type="evidence" value="ECO:0007669"/>
    <property type="project" value="InterPro"/>
</dbReference>
<reference evidence="5 6" key="1">
    <citation type="journal article" date="2012" name="BMC Genomics">
        <title>Comparative genomics of the white-rot fungi, Phanerochaete carnosa and P. chrysosporium, to elucidate the genetic basis of the distinct wood types they colonize.</title>
        <authorList>
            <person name="Suzuki H."/>
            <person name="MacDonald J."/>
            <person name="Syed K."/>
            <person name="Salamov A."/>
            <person name="Hori C."/>
            <person name="Aerts A."/>
            <person name="Henrissat B."/>
            <person name="Wiebenga A."/>
            <person name="vanKuyk P.A."/>
            <person name="Barry K."/>
            <person name="Lindquist E."/>
            <person name="LaButti K."/>
            <person name="Lapidus A."/>
            <person name="Lucas S."/>
            <person name="Coutinho P."/>
            <person name="Gong Y."/>
            <person name="Samejima M."/>
            <person name="Mahadevan R."/>
            <person name="Abou-Zaid M."/>
            <person name="de Vries R.P."/>
            <person name="Igarashi K."/>
            <person name="Yadav J.S."/>
            <person name="Grigoriev I.V."/>
            <person name="Master E.R."/>
        </authorList>
    </citation>
    <scope>NUCLEOTIDE SEQUENCE [LARGE SCALE GENOMIC DNA]</scope>
    <source>
        <strain evidence="5 6">HHB-10118-sp</strain>
    </source>
</reference>
<proteinExistence type="predicted"/>
<dbReference type="KEGG" id="pco:PHACADRAFT_147389"/>
<evidence type="ECO:0000256" key="3">
    <source>
        <dbReference type="ARBA" id="ARBA00022679"/>
    </source>
</evidence>
<dbReference type="InterPro" id="IPR029058">
    <property type="entry name" value="AB_hydrolase_fold"/>
</dbReference>
<dbReference type="PROSITE" id="PS50075">
    <property type="entry name" value="CARRIER"/>
    <property type="match status" value="1"/>
</dbReference>
<dbReference type="GO" id="GO:0016740">
    <property type="term" value="F:transferase activity"/>
    <property type="evidence" value="ECO:0007669"/>
    <property type="project" value="UniProtKB-KW"/>
</dbReference>
<dbReference type="InterPro" id="IPR000873">
    <property type="entry name" value="AMP-dep_synth/lig_dom"/>
</dbReference>
<evidence type="ECO:0000256" key="1">
    <source>
        <dbReference type="ARBA" id="ARBA00022450"/>
    </source>
</evidence>
<dbReference type="HOGENOM" id="CLU_000022_23_6_1"/>
<dbReference type="InterPro" id="IPR020802">
    <property type="entry name" value="TesA-like"/>
</dbReference>
<keyword evidence="1" id="KW-0596">Phosphopantetheine</keyword>
<dbReference type="InterPro" id="IPR009081">
    <property type="entry name" value="PP-bd_ACP"/>
</dbReference>
<gene>
    <name evidence="5" type="ORF">PHACADRAFT_147389</name>
</gene>
<dbReference type="GO" id="GO:0006633">
    <property type="term" value="P:fatty acid biosynthetic process"/>
    <property type="evidence" value="ECO:0007669"/>
    <property type="project" value="TreeGrafter"/>
</dbReference>
<dbReference type="PANTHER" id="PTHR24096:SF267">
    <property type="entry name" value="MALONATE--COA LIGASE ACSF3, MITOCHONDRIAL"/>
    <property type="match status" value="1"/>
</dbReference>
<keyword evidence="3" id="KW-0808">Transferase</keyword>
<dbReference type="Gene3D" id="1.10.1200.10">
    <property type="entry name" value="ACP-like"/>
    <property type="match status" value="1"/>
</dbReference>
<dbReference type="EMBL" id="JH930474">
    <property type="protein sequence ID" value="EKM53084.1"/>
    <property type="molecule type" value="Genomic_DNA"/>
</dbReference>
<keyword evidence="2" id="KW-0597">Phosphoprotein</keyword>
<dbReference type="STRING" id="650164.K5W2F0"/>
<feature type="domain" description="Carrier" evidence="4">
    <location>
        <begin position="542"/>
        <end position="620"/>
    </location>
</feature>
<evidence type="ECO:0000259" key="4">
    <source>
        <dbReference type="PROSITE" id="PS50075"/>
    </source>
</evidence>
<dbReference type="InterPro" id="IPR036736">
    <property type="entry name" value="ACP-like_sf"/>
</dbReference>
<evidence type="ECO:0000256" key="2">
    <source>
        <dbReference type="ARBA" id="ARBA00022553"/>
    </source>
</evidence>
<dbReference type="InParanoid" id="K5W2F0"/>
<dbReference type="InterPro" id="IPR001031">
    <property type="entry name" value="Thioesterase"/>
</dbReference>
<dbReference type="Pfam" id="PF00550">
    <property type="entry name" value="PP-binding"/>
    <property type="match status" value="1"/>
</dbReference>
<accession>K5W2F0</accession>
<dbReference type="GeneID" id="18908727"/>
<dbReference type="GO" id="GO:0031957">
    <property type="term" value="F:very long-chain fatty acid-CoA ligase activity"/>
    <property type="evidence" value="ECO:0007669"/>
    <property type="project" value="TreeGrafter"/>
</dbReference>
<dbReference type="SMART" id="SM00824">
    <property type="entry name" value="PKS_TE"/>
    <property type="match status" value="1"/>
</dbReference>
<keyword evidence="6" id="KW-1185">Reference proteome</keyword>
<dbReference type="PANTHER" id="PTHR24096">
    <property type="entry name" value="LONG-CHAIN-FATTY-ACID--COA LIGASE"/>
    <property type="match status" value="1"/>
</dbReference>
<dbReference type="SMART" id="SM00823">
    <property type="entry name" value="PKS_PP"/>
    <property type="match status" value="1"/>
</dbReference>
<dbReference type="PROSITE" id="PS00455">
    <property type="entry name" value="AMP_BINDING"/>
    <property type="match status" value="1"/>
</dbReference>
<name>K5W2F0_PHACS</name>
<dbReference type="Proteomes" id="UP000008370">
    <property type="component" value="Unassembled WGS sequence"/>
</dbReference>
<dbReference type="SUPFAM" id="SSF56801">
    <property type="entry name" value="Acetyl-CoA synthetase-like"/>
    <property type="match status" value="1"/>
</dbReference>
<dbReference type="OrthoDB" id="288590at2759"/>
<dbReference type="Gene3D" id="3.40.50.12780">
    <property type="entry name" value="N-terminal domain of ligase-like"/>
    <property type="match status" value="1"/>
</dbReference>
<dbReference type="InterPro" id="IPR042099">
    <property type="entry name" value="ANL_N_sf"/>
</dbReference>
<evidence type="ECO:0000313" key="5">
    <source>
        <dbReference type="EMBL" id="EKM53084.1"/>
    </source>
</evidence>
<dbReference type="RefSeq" id="XP_007397787.1">
    <property type="nucleotide sequence ID" value="XM_007397725.1"/>
</dbReference>